<keyword evidence="3 7" id="KW-0812">Transmembrane</keyword>
<keyword evidence="6 8" id="KW-0472">Membrane</keyword>
<feature type="transmembrane region" description="Helical" evidence="8">
    <location>
        <begin position="126"/>
        <end position="142"/>
    </location>
</feature>
<dbReference type="AlphaFoldDB" id="A0AAU7QEE0"/>
<feature type="transmembrane region" description="Helical" evidence="8">
    <location>
        <begin position="33"/>
        <end position="55"/>
    </location>
</feature>
<evidence type="ECO:0000256" key="8">
    <source>
        <dbReference type="SAM" id="Phobius"/>
    </source>
</evidence>
<name>A0AAU7QEE0_9GAMM</name>
<evidence type="ECO:0000259" key="9">
    <source>
        <dbReference type="Pfam" id="PF00361"/>
    </source>
</evidence>
<protein>
    <submittedName>
        <fullName evidence="10">Proton-conducting transporter membrane subunit</fullName>
    </submittedName>
</protein>
<dbReference type="PRINTS" id="PR01437">
    <property type="entry name" value="NUOXDRDTASE4"/>
</dbReference>
<dbReference type="GO" id="GO:0016491">
    <property type="term" value="F:oxidoreductase activity"/>
    <property type="evidence" value="ECO:0007669"/>
    <property type="project" value="UniProtKB-KW"/>
</dbReference>
<evidence type="ECO:0000256" key="5">
    <source>
        <dbReference type="ARBA" id="ARBA00023002"/>
    </source>
</evidence>
<dbReference type="PANTHER" id="PTHR42682">
    <property type="entry name" value="HYDROGENASE-4 COMPONENT F"/>
    <property type="match status" value="1"/>
</dbReference>
<evidence type="ECO:0000256" key="2">
    <source>
        <dbReference type="ARBA" id="ARBA00022475"/>
    </source>
</evidence>
<dbReference type="PANTHER" id="PTHR42682:SF4">
    <property type="entry name" value="NADH-UBIQUINONE_PLASTOQUINONE"/>
    <property type="match status" value="1"/>
</dbReference>
<feature type="transmembrane region" description="Helical" evidence="8">
    <location>
        <begin position="6"/>
        <end position="26"/>
    </location>
</feature>
<evidence type="ECO:0000256" key="7">
    <source>
        <dbReference type="RuleBase" id="RU000320"/>
    </source>
</evidence>
<sequence length="663" mass="69768">MHPESLVVIALALWLLAVILACIGAARLPAHCALSAGVAALAAAAAWQLPAGLTLSFAFPSSGFIATSVTLAPDALWLLLFGAVAAFFATALGTPAKRWRSWVIGAALSMLGALGCFGIQEAAGFLVAWEVMSLGGALLLLGERLGPTQEGHGLLFMLALLEAGAVALLTALLMLGSASGGGDFAGFLAPGRGVDSGETWLIGMLLLLGFGAKLGLLPFYEWYPGAYGQGSGASGALLSGIVLNAAFFSLERAYTQWLPMHGTGGLAIVTVLAGMFSAVLSALYAFQEEDWRRLLAFSSAENAAIAVTLLGASALFRSEGLDALASLGFVVALIHLAGHSLAKGAMLLGADGAYRRTGSYALIPRGLIRHSGWMYGIGIVFAGMSLAAMPPQIGFVSEWFTFQTLFQGFHLHGLPGRLALALAGAGMALTAAIALATFIKLIGLGTLGRQADGSRPLRSDRATWTFACCGLLGLAVLALAIGMPWCLSALNGVVAQRFPGQSSEALHHGLLLVPLTDKFAFISPTELVMAWPLLALAPLSLLLRSRLRHPLRHAPIWSGGTESLPHAATTALTFSNALRTFYRFVYRAKSEIRHGDHDSVYFIRRIHHRAHVSPLFHGVVFRLPTLLVQWLARRLGPIQSGHMNVYLGMVGGLLVLILMVAMA</sequence>
<reference evidence="10" key="1">
    <citation type="submission" date="2024-06" db="EMBL/GenBank/DDBJ databases">
        <authorList>
            <person name="Coelho C."/>
            <person name="Bento M."/>
            <person name="Garcia E."/>
            <person name="Camelo A."/>
            <person name="Brandao I."/>
            <person name="Espirito Santo C."/>
            <person name="Trovao J."/>
            <person name="Verissimo A."/>
            <person name="Costa J."/>
            <person name="Tiago I."/>
        </authorList>
    </citation>
    <scope>NUCLEOTIDE SEQUENCE</scope>
    <source>
        <strain evidence="10">KWT182</strain>
    </source>
</reference>
<gene>
    <name evidence="10" type="ORF">ABK905_11630</name>
</gene>
<dbReference type="GO" id="GO:0008137">
    <property type="term" value="F:NADH dehydrogenase (ubiquinone) activity"/>
    <property type="evidence" value="ECO:0007669"/>
    <property type="project" value="InterPro"/>
</dbReference>
<feature type="transmembrane region" description="Helical" evidence="8">
    <location>
        <begin position="464"/>
        <end position="485"/>
    </location>
</feature>
<feature type="transmembrane region" description="Helical" evidence="8">
    <location>
        <begin position="644"/>
        <end position="662"/>
    </location>
</feature>
<feature type="transmembrane region" description="Helical" evidence="8">
    <location>
        <begin position="75"/>
        <end position="94"/>
    </location>
</feature>
<dbReference type="InterPro" id="IPR003918">
    <property type="entry name" value="NADH_UbQ_OxRdtase"/>
</dbReference>
<feature type="transmembrane region" description="Helical" evidence="8">
    <location>
        <begin position="199"/>
        <end position="220"/>
    </location>
</feature>
<dbReference type="EMBL" id="CP157947">
    <property type="protein sequence ID" value="XBS71508.1"/>
    <property type="molecule type" value="Genomic_DNA"/>
</dbReference>
<keyword evidence="5" id="KW-0560">Oxidoreductase</keyword>
<feature type="transmembrane region" description="Helical" evidence="8">
    <location>
        <begin position="154"/>
        <end position="179"/>
    </location>
</feature>
<evidence type="ECO:0000313" key="10">
    <source>
        <dbReference type="EMBL" id="XBS71508.1"/>
    </source>
</evidence>
<feature type="transmembrane region" description="Helical" evidence="8">
    <location>
        <begin position="232"/>
        <end position="250"/>
    </location>
</feature>
<dbReference type="InterPro" id="IPR001750">
    <property type="entry name" value="ND/Mrp_TM"/>
</dbReference>
<feature type="domain" description="NADH:quinone oxidoreductase/Mrp antiporter transmembrane" evidence="9">
    <location>
        <begin position="124"/>
        <end position="407"/>
    </location>
</feature>
<organism evidence="10">
    <name type="scientific">Acerihabitans sp. KWT182</name>
    <dbReference type="NCBI Taxonomy" id="3157919"/>
    <lineage>
        <taxon>Bacteria</taxon>
        <taxon>Pseudomonadati</taxon>
        <taxon>Pseudomonadota</taxon>
        <taxon>Gammaproteobacteria</taxon>
        <taxon>Enterobacterales</taxon>
        <taxon>Pectobacteriaceae</taxon>
        <taxon>Acerihabitans</taxon>
    </lineage>
</organism>
<feature type="transmembrane region" description="Helical" evidence="8">
    <location>
        <begin position="371"/>
        <end position="389"/>
    </location>
</feature>
<evidence type="ECO:0000256" key="6">
    <source>
        <dbReference type="ARBA" id="ARBA00023136"/>
    </source>
</evidence>
<proteinExistence type="predicted"/>
<dbReference type="GO" id="GO:0005886">
    <property type="term" value="C:plasma membrane"/>
    <property type="evidence" value="ECO:0007669"/>
    <property type="project" value="UniProtKB-SubCell"/>
</dbReference>
<evidence type="ECO:0000256" key="4">
    <source>
        <dbReference type="ARBA" id="ARBA00022989"/>
    </source>
</evidence>
<dbReference type="GO" id="GO:0042773">
    <property type="term" value="P:ATP synthesis coupled electron transport"/>
    <property type="evidence" value="ECO:0007669"/>
    <property type="project" value="InterPro"/>
</dbReference>
<keyword evidence="2" id="KW-1003">Cell membrane</keyword>
<feature type="transmembrane region" description="Helical" evidence="8">
    <location>
        <begin position="101"/>
        <end position="120"/>
    </location>
</feature>
<evidence type="ECO:0000256" key="1">
    <source>
        <dbReference type="ARBA" id="ARBA00004651"/>
    </source>
</evidence>
<dbReference type="Pfam" id="PF00361">
    <property type="entry name" value="Proton_antipo_M"/>
    <property type="match status" value="1"/>
</dbReference>
<feature type="transmembrane region" description="Helical" evidence="8">
    <location>
        <begin position="328"/>
        <end position="350"/>
    </location>
</feature>
<comment type="subcellular location">
    <subcellularLocation>
        <location evidence="1">Cell membrane</location>
        <topology evidence="1">Multi-pass membrane protein</topology>
    </subcellularLocation>
    <subcellularLocation>
        <location evidence="7">Membrane</location>
        <topology evidence="7">Multi-pass membrane protein</topology>
    </subcellularLocation>
</comment>
<accession>A0AAU7QEE0</accession>
<feature type="transmembrane region" description="Helical" evidence="8">
    <location>
        <begin position="418"/>
        <end position="443"/>
    </location>
</feature>
<feature type="transmembrane region" description="Helical" evidence="8">
    <location>
        <begin position="519"/>
        <end position="543"/>
    </location>
</feature>
<evidence type="ECO:0000256" key="3">
    <source>
        <dbReference type="ARBA" id="ARBA00022692"/>
    </source>
</evidence>
<dbReference type="InterPro" id="IPR052175">
    <property type="entry name" value="ComplexI-like_HydComp"/>
</dbReference>
<feature type="transmembrane region" description="Helical" evidence="8">
    <location>
        <begin position="262"/>
        <end position="286"/>
    </location>
</feature>
<feature type="transmembrane region" description="Helical" evidence="8">
    <location>
        <begin position="293"/>
        <end position="316"/>
    </location>
</feature>
<keyword evidence="4 8" id="KW-1133">Transmembrane helix</keyword>